<accession>A0A3M7T504</accession>
<dbReference type="EMBL" id="REGN01000300">
    <property type="protein sequence ID" value="RNA42908.1"/>
    <property type="molecule type" value="Genomic_DNA"/>
</dbReference>
<keyword evidence="2" id="KW-1185">Reference proteome</keyword>
<dbReference type="Proteomes" id="UP000276133">
    <property type="component" value="Unassembled WGS sequence"/>
</dbReference>
<sequence length="112" mass="13434">MTRKTFYFTQTLFRPFYQIFREFKILAIFKILALTSNFFQLEICLVHFGIRLFQKNVTFIYFPMQRAHPGYYRFMPANVVDCCQTLHINFLSVLTAVAFARKKKIFSKLPIQ</sequence>
<gene>
    <name evidence="1" type="ORF">BpHYR1_039430</name>
</gene>
<organism evidence="1 2">
    <name type="scientific">Brachionus plicatilis</name>
    <name type="common">Marine rotifer</name>
    <name type="synonym">Brachionus muelleri</name>
    <dbReference type="NCBI Taxonomy" id="10195"/>
    <lineage>
        <taxon>Eukaryota</taxon>
        <taxon>Metazoa</taxon>
        <taxon>Spiralia</taxon>
        <taxon>Gnathifera</taxon>
        <taxon>Rotifera</taxon>
        <taxon>Eurotatoria</taxon>
        <taxon>Monogononta</taxon>
        <taxon>Pseudotrocha</taxon>
        <taxon>Ploima</taxon>
        <taxon>Brachionidae</taxon>
        <taxon>Brachionus</taxon>
    </lineage>
</organism>
<name>A0A3M7T504_BRAPC</name>
<reference evidence="1 2" key="1">
    <citation type="journal article" date="2018" name="Sci. Rep.">
        <title>Genomic signatures of local adaptation to the degree of environmental predictability in rotifers.</title>
        <authorList>
            <person name="Franch-Gras L."/>
            <person name="Hahn C."/>
            <person name="Garcia-Roger E.M."/>
            <person name="Carmona M.J."/>
            <person name="Serra M."/>
            <person name="Gomez A."/>
        </authorList>
    </citation>
    <scope>NUCLEOTIDE SEQUENCE [LARGE SCALE GENOMIC DNA]</scope>
    <source>
        <strain evidence="1">HYR1</strain>
    </source>
</reference>
<proteinExistence type="predicted"/>
<evidence type="ECO:0000313" key="2">
    <source>
        <dbReference type="Proteomes" id="UP000276133"/>
    </source>
</evidence>
<evidence type="ECO:0000313" key="1">
    <source>
        <dbReference type="EMBL" id="RNA42908.1"/>
    </source>
</evidence>
<dbReference type="AlphaFoldDB" id="A0A3M7T504"/>
<comment type="caution">
    <text evidence="1">The sequence shown here is derived from an EMBL/GenBank/DDBJ whole genome shotgun (WGS) entry which is preliminary data.</text>
</comment>
<protein>
    <submittedName>
        <fullName evidence="1">Uncharacterized protein</fullName>
    </submittedName>
</protein>